<accession>A0A8J2SD99</accession>
<reference evidence="5" key="1">
    <citation type="submission" date="2021-11" db="EMBL/GenBank/DDBJ databases">
        <authorList>
            <consortium name="Genoscope - CEA"/>
            <person name="William W."/>
        </authorList>
    </citation>
    <scope>NUCLEOTIDE SEQUENCE</scope>
</reference>
<dbReference type="SUPFAM" id="SSF81822">
    <property type="entry name" value="RuBisCo LSMT C-terminal, substrate-binding domain"/>
    <property type="match status" value="1"/>
</dbReference>
<dbReference type="PANTHER" id="PTHR13271">
    <property type="entry name" value="UNCHARACTERIZED PUTATIVE METHYLTRANSFERASE"/>
    <property type="match status" value="1"/>
</dbReference>
<dbReference type="AlphaFoldDB" id="A0A8J2SD99"/>
<evidence type="ECO:0000313" key="5">
    <source>
        <dbReference type="EMBL" id="CAH0365459.1"/>
    </source>
</evidence>
<evidence type="ECO:0000313" key="6">
    <source>
        <dbReference type="Proteomes" id="UP000789595"/>
    </source>
</evidence>
<dbReference type="InterPro" id="IPR050600">
    <property type="entry name" value="SETD3_SETD6_MTase"/>
</dbReference>
<dbReference type="Proteomes" id="UP000789595">
    <property type="component" value="Unassembled WGS sequence"/>
</dbReference>
<keyword evidence="1" id="KW-0489">Methyltransferase</keyword>
<name>A0A8J2SD99_9STRA</name>
<dbReference type="Gene3D" id="3.90.1410.10">
    <property type="entry name" value="set domain protein methyltransferase, domain 1"/>
    <property type="match status" value="1"/>
</dbReference>
<dbReference type="PANTHER" id="PTHR13271:SF123">
    <property type="entry name" value="RIBULOSE-1,5-BISPHOSPHATE CARBOXYLASE_OXYGENASE SMALL SUBUNIT N-METHYLTRANSFERASE I-RELATED"/>
    <property type="match status" value="1"/>
</dbReference>
<feature type="domain" description="Rubisco LSMT substrate-binding" evidence="4">
    <location>
        <begin position="334"/>
        <end position="425"/>
    </location>
</feature>
<keyword evidence="2" id="KW-0808">Transferase</keyword>
<keyword evidence="3" id="KW-0949">S-adenosyl-L-methionine</keyword>
<dbReference type="EMBL" id="CAKKNE010000001">
    <property type="protein sequence ID" value="CAH0365459.1"/>
    <property type="molecule type" value="Genomic_DNA"/>
</dbReference>
<dbReference type="GO" id="GO:0032259">
    <property type="term" value="P:methylation"/>
    <property type="evidence" value="ECO:0007669"/>
    <property type="project" value="UniProtKB-KW"/>
</dbReference>
<sequence length="499" mass="55277">RQQSQASNHYIHRCVRPGRASRRSRGVGRACSIEVSPRVACNPLLPPKMWLQAISLSLLAVSSHALTTTAAQRPVQALQRFLDDVTTTSAARVATEDGQLHLQLTKNIRRGDCVLEVPLDACVTIDRARAMPWLQTAEDNAGEPWDPWCGDASLLAACLLRDDLPREWIESLPQDLWLPLLDTNEPPSCSARDLGALRENAVDDMQWLVDNTGENWDDFLLALAWVISRSVEVPDVGLCLAPGLDLVDHDDLLDPFEEDLLCELGPRGPGGIQLPGRKTVRFLAPEDRTKGEKLVASYGALPAAAYLERYGFLPRTGAARRFAATAELRFELREEDRFIDDKLNLLYLNGAIDGEEVDDGFVEACLGGEPDPEVLRFLRLSLLEGPDAFLLEPIFANEVWNHLGAPISRDNEAAVIKAVADEAEAARQGMLVATIGIYEQLRSAELDALEATQRWADAEVLTLPAKEYYQERRLKSLGLDTEWDEDEGNQWTGSRGAAW</sequence>
<dbReference type="InterPro" id="IPR015353">
    <property type="entry name" value="Rubisco_LSMT_subst-bd"/>
</dbReference>
<gene>
    <name evidence="5" type="ORF">PECAL_1P18990</name>
</gene>
<dbReference type="GO" id="GO:0016279">
    <property type="term" value="F:protein-lysine N-methyltransferase activity"/>
    <property type="evidence" value="ECO:0007669"/>
    <property type="project" value="TreeGrafter"/>
</dbReference>
<organism evidence="5 6">
    <name type="scientific">Pelagomonas calceolata</name>
    <dbReference type="NCBI Taxonomy" id="35677"/>
    <lineage>
        <taxon>Eukaryota</taxon>
        <taxon>Sar</taxon>
        <taxon>Stramenopiles</taxon>
        <taxon>Ochrophyta</taxon>
        <taxon>Pelagophyceae</taxon>
        <taxon>Pelagomonadales</taxon>
        <taxon>Pelagomonadaceae</taxon>
        <taxon>Pelagomonas</taxon>
    </lineage>
</organism>
<dbReference type="CDD" id="cd10527">
    <property type="entry name" value="SET_LSMT"/>
    <property type="match status" value="1"/>
</dbReference>
<dbReference type="SUPFAM" id="SSF82199">
    <property type="entry name" value="SET domain"/>
    <property type="match status" value="1"/>
</dbReference>
<protein>
    <recommendedName>
        <fullName evidence="4">Rubisco LSMT substrate-binding domain-containing protein</fullName>
    </recommendedName>
</protein>
<proteinExistence type="predicted"/>
<evidence type="ECO:0000259" key="4">
    <source>
        <dbReference type="Pfam" id="PF09273"/>
    </source>
</evidence>
<dbReference type="Gene3D" id="3.90.1420.10">
    <property type="entry name" value="Rubisco LSMT, substrate-binding domain"/>
    <property type="match status" value="1"/>
</dbReference>
<evidence type="ECO:0000256" key="3">
    <source>
        <dbReference type="ARBA" id="ARBA00022691"/>
    </source>
</evidence>
<dbReference type="InterPro" id="IPR046341">
    <property type="entry name" value="SET_dom_sf"/>
</dbReference>
<comment type="caution">
    <text evidence="5">The sequence shown here is derived from an EMBL/GenBank/DDBJ whole genome shotgun (WGS) entry which is preliminary data.</text>
</comment>
<evidence type="ECO:0000256" key="1">
    <source>
        <dbReference type="ARBA" id="ARBA00022603"/>
    </source>
</evidence>
<dbReference type="InterPro" id="IPR036464">
    <property type="entry name" value="Rubisco_LSMT_subst-bd_sf"/>
</dbReference>
<evidence type="ECO:0000256" key="2">
    <source>
        <dbReference type="ARBA" id="ARBA00022679"/>
    </source>
</evidence>
<feature type="non-terminal residue" evidence="5">
    <location>
        <position position="1"/>
    </location>
</feature>
<dbReference type="Pfam" id="PF09273">
    <property type="entry name" value="Rubis-subs-bind"/>
    <property type="match status" value="1"/>
</dbReference>
<dbReference type="OrthoDB" id="441812at2759"/>
<keyword evidence="6" id="KW-1185">Reference proteome</keyword>